<dbReference type="AlphaFoldDB" id="A0AAW9JW71"/>
<evidence type="ECO:0000256" key="3">
    <source>
        <dbReference type="ARBA" id="ARBA00022679"/>
    </source>
</evidence>
<dbReference type="InterPro" id="IPR011639">
    <property type="entry name" value="MethylTrfase_TaqI-like_dom"/>
</dbReference>
<comment type="catalytic activity">
    <reaction evidence="5">
        <text>a 2'-deoxyadenosine in DNA + S-adenosyl-L-methionine = an N(6)-methyl-2'-deoxyadenosine in DNA + S-adenosyl-L-homocysteine + H(+)</text>
        <dbReference type="Rhea" id="RHEA:15197"/>
        <dbReference type="Rhea" id="RHEA-COMP:12418"/>
        <dbReference type="Rhea" id="RHEA-COMP:12419"/>
        <dbReference type="ChEBI" id="CHEBI:15378"/>
        <dbReference type="ChEBI" id="CHEBI:57856"/>
        <dbReference type="ChEBI" id="CHEBI:59789"/>
        <dbReference type="ChEBI" id="CHEBI:90615"/>
        <dbReference type="ChEBI" id="CHEBI:90616"/>
        <dbReference type="EC" id="2.1.1.72"/>
    </reaction>
</comment>
<dbReference type="InterPro" id="IPR029063">
    <property type="entry name" value="SAM-dependent_MTases_sf"/>
</dbReference>
<keyword evidence="2" id="KW-0489">Methyltransferase</keyword>
<evidence type="ECO:0000256" key="5">
    <source>
        <dbReference type="ARBA" id="ARBA00047942"/>
    </source>
</evidence>
<gene>
    <name evidence="7" type="ORF">RAK27_14470</name>
</gene>
<evidence type="ECO:0000313" key="8">
    <source>
        <dbReference type="Proteomes" id="UP001290462"/>
    </source>
</evidence>
<feature type="domain" description="Type II methyltransferase M.TaqI-like" evidence="6">
    <location>
        <begin position="458"/>
        <end position="703"/>
    </location>
</feature>
<evidence type="ECO:0000256" key="2">
    <source>
        <dbReference type="ARBA" id="ARBA00022603"/>
    </source>
</evidence>
<dbReference type="GO" id="GO:0032259">
    <property type="term" value="P:methylation"/>
    <property type="evidence" value="ECO:0007669"/>
    <property type="project" value="UniProtKB-KW"/>
</dbReference>
<dbReference type="InterPro" id="IPR050953">
    <property type="entry name" value="N4_N6_ade-DNA_methylase"/>
</dbReference>
<organism evidence="7 8">
    <name type="scientific">Carnobacterium maltaromaticum</name>
    <name type="common">Carnobacterium piscicola</name>
    <dbReference type="NCBI Taxonomy" id="2751"/>
    <lineage>
        <taxon>Bacteria</taxon>
        <taxon>Bacillati</taxon>
        <taxon>Bacillota</taxon>
        <taxon>Bacilli</taxon>
        <taxon>Lactobacillales</taxon>
        <taxon>Carnobacteriaceae</taxon>
        <taxon>Carnobacterium</taxon>
    </lineage>
</organism>
<keyword evidence="4" id="KW-0949">S-adenosyl-L-methionine</keyword>
<dbReference type="GO" id="GO:0009007">
    <property type="term" value="F:site-specific DNA-methyltransferase (adenine-specific) activity"/>
    <property type="evidence" value="ECO:0007669"/>
    <property type="project" value="UniProtKB-EC"/>
</dbReference>
<protein>
    <recommendedName>
        <fullName evidence="1">site-specific DNA-methyltransferase (adenine-specific)</fullName>
        <ecNumber evidence="1">2.1.1.72</ecNumber>
    </recommendedName>
</protein>
<evidence type="ECO:0000256" key="4">
    <source>
        <dbReference type="ARBA" id="ARBA00022691"/>
    </source>
</evidence>
<reference evidence="7" key="1">
    <citation type="submission" date="2023-08" db="EMBL/GenBank/DDBJ databases">
        <title>Genomic characterization of piscicolin 126 produced by Carnobacterium maltaromaticum CM22 strain isolated from salmon (Salmo salar).</title>
        <authorList>
            <person name="Gonzalez-Gragera E."/>
            <person name="Garcia-Lopez J.D."/>
            <person name="Teso-Perez C."/>
            <person name="Gimenez-Hernandez I."/>
            <person name="Peralta-Sanchez J.M."/>
            <person name="Valdivia E."/>
            <person name="Montalban-Lopez M."/>
            <person name="Martin-Platero A.M."/>
            <person name="Banos A."/>
            <person name="Martinez-Bueno M."/>
        </authorList>
    </citation>
    <scope>NUCLEOTIDE SEQUENCE</scope>
    <source>
        <strain evidence="7">CM22</strain>
    </source>
</reference>
<sequence length="1088" mass="123768">MTLKTSQQEILKSMEFQDDLSNTLKEIKNDVYNHLNEAEIASVFENHIFSLTKNKLDMNIRFLKEATEKDLGFPFEGRIDMTQNSFLVEYKRPAKLNTVELQEKAMAQLESYLRGLDKNLSIETAIVTDGRRIGKIYLTDGVSTREPFREMDVRDFSEIVTSLVSSDSKKLSSRNIVEDFGLQGGRTVTPELSKELFGKLINGGETHTESVYREWLELFHLSESDTGKNQDIAKRREQLSQIFEVQIDDATTDYKALFALQTAYAIILKLIAAKLIGKLVLGKDTFYFSDLTEVRPAQLHSFLKRMEDGDSYNAQGVRNLLEGDFFSWYTFDGEWDETIANLIISVIKNIEEYSAVVQSKNMVATDIFKDLYIEIMPQAARHSLGEYYTPGWLADNVLNNSIAQIYNKVDWKGADPTCGSGIFLSTMISKILKEHGNLEMMTNVQKIHLRNEILSRVKGVDINPLNVLAARVSYLLSISPLLTGENDFEIPVYLGDSAITPSRIEIENEKCITKDISLSNFTISSIFPEKLVRSENFAKLLNKLKTVLRLKNSVILKDTLYRAIEAEGITISSELDERMSVMCEQLVELEKQNWNGLWLQVIGNYIKTSTISNIDIVIGNPPWVKWEFLPQKYAEKIKSVSLERHLFSGQTYMGAISLNICALIAHVTATSWLKKEGVLAFLMPKTIMTQDSYEGFRNFIINSDLDERFYLQFAEDWEKSGHPFVDMKDSFLSYYFKRDKVDYTRGVPIAYVTKRKGKGTMKMNEINERHLFNDVESQFHTEQGYLVNLDSSRSGFTFVKAGSQIENFAKIVGISEYKARSGVEFTPKEVYMLSFLEQSNESNKAIFENLKSKGTIHKVNQDGPLKIETKYVRPLIMGPSVGKFAIENRNQFCIFPYEMGEKTSVSLPFLLENSENLAEYLVKQKEVISGQSERSKAIAKGGDFYSLSKIGDYTYSPYRVVFRDNSKWAAAVSSRIDTPWEEAMLPIPAKHAPYISKTKKGRDIQEDEAHYVCAILNSPVVESYMLSTFSTRSISIDLKIKIPIYDKTNVLHKKLSALSKAITNGTLKLDDGLKQINKVYLSLCDELG</sequence>
<proteinExistence type="predicted"/>
<dbReference type="Pfam" id="PF07669">
    <property type="entry name" value="Eco57I"/>
    <property type="match status" value="1"/>
</dbReference>
<dbReference type="SUPFAM" id="SSF53335">
    <property type="entry name" value="S-adenosyl-L-methionine-dependent methyltransferases"/>
    <property type="match status" value="1"/>
</dbReference>
<evidence type="ECO:0000259" key="6">
    <source>
        <dbReference type="Pfam" id="PF07669"/>
    </source>
</evidence>
<evidence type="ECO:0000313" key="7">
    <source>
        <dbReference type="EMBL" id="MDZ5759863.1"/>
    </source>
</evidence>
<evidence type="ECO:0000256" key="1">
    <source>
        <dbReference type="ARBA" id="ARBA00011900"/>
    </source>
</evidence>
<dbReference type="Proteomes" id="UP001290462">
    <property type="component" value="Unassembled WGS sequence"/>
</dbReference>
<accession>A0AAW9JW71</accession>
<dbReference type="Gene3D" id="3.40.50.150">
    <property type="entry name" value="Vaccinia Virus protein VP39"/>
    <property type="match status" value="1"/>
</dbReference>
<dbReference type="EC" id="2.1.1.72" evidence="1"/>
<keyword evidence="3" id="KW-0808">Transferase</keyword>
<comment type="caution">
    <text evidence="7">The sequence shown here is derived from an EMBL/GenBank/DDBJ whole genome shotgun (WGS) entry which is preliminary data.</text>
</comment>
<dbReference type="RefSeq" id="WP_322809471.1">
    <property type="nucleotide sequence ID" value="NZ_JAVBVO010000004.1"/>
</dbReference>
<dbReference type="EMBL" id="JAVBVO010000004">
    <property type="protein sequence ID" value="MDZ5759863.1"/>
    <property type="molecule type" value="Genomic_DNA"/>
</dbReference>
<dbReference type="PRINTS" id="PR00507">
    <property type="entry name" value="N12N6MTFRASE"/>
</dbReference>
<dbReference type="PANTHER" id="PTHR33841">
    <property type="entry name" value="DNA METHYLTRANSFERASE YEEA-RELATED"/>
    <property type="match status" value="1"/>
</dbReference>
<name>A0AAW9JW71_CARML</name>
<dbReference type="GO" id="GO:0006304">
    <property type="term" value="P:DNA modification"/>
    <property type="evidence" value="ECO:0007669"/>
    <property type="project" value="InterPro"/>
</dbReference>
<dbReference type="PANTHER" id="PTHR33841:SF4">
    <property type="entry name" value="RESTRICTION MODIFICATION SYSTEM DNA SPECIFICITY DOMAIN"/>
    <property type="match status" value="1"/>
</dbReference>